<sequence length="189" mass="21556">MRIIFYLLSVLGGAFSLYALLCTVRVFLTWIPALNTSPFGTLLSQICDPWLNLFRRLRFLRSTRLDFSPVVAIGVLVMLSSLLKYTAHTRHFSLIAVVFIVLRMLFSVISSLLMFFNVLLAVRLTAELLHRTNSPVWYTIDQVLNPVVYKVSRFFLGKRFVQPKTALLITLVCSIALYALLGYAVSRFL</sequence>
<proteinExistence type="predicted"/>
<keyword evidence="1" id="KW-0812">Transmembrane</keyword>
<comment type="caution">
    <text evidence="2">The sequence shown here is derived from an EMBL/GenBank/DDBJ whole genome shotgun (WGS) entry which is preliminary data.</text>
</comment>
<dbReference type="RefSeq" id="WP_021686282.1">
    <property type="nucleotide sequence ID" value="NZ_KI260554.1"/>
</dbReference>
<evidence type="ECO:0000256" key="1">
    <source>
        <dbReference type="SAM" id="Phobius"/>
    </source>
</evidence>
<keyword evidence="1" id="KW-1133">Transmembrane helix</keyword>
<evidence type="ECO:0000313" key="3">
    <source>
        <dbReference type="Proteomes" id="UP000016649"/>
    </source>
</evidence>
<name>A0ABN0NWC9_TRELE</name>
<protein>
    <submittedName>
        <fullName evidence="2">YGGT family protein</fullName>
    </submittedName>
</protein>
<dbReference type="Proteomes" id="UP000016649">
    <property type="component" value="Unassembled WGS sequence"/>
</dbReference>
<feature type="transmembrane region" description="Helical" evidence="1">
    <location>
        <begin position="166"/>
        <end position="185"/>
    </location>
</feature>
<dbReference type="Pfam" id="PF02325">
    <property type="entry name" value="CCB3_YggT"/>
    <property type="match status" value="1"/>
</dbReference>
<dbReference type="EMBL" id="AWVH01000044">
    <property type="protein sequence ID" value="ERJ91656.1"/>
    <property type="molecule type" value="Genomic_DNA"/>
</dbReference>
<dbReference type="InterPro" id="IPR003425">
    <property type="entry name" value="CCB3/YggT"/>
</dbReference>
<accession>A0ABN0NWC9</accession>
<feature type="transmembrane region" description="Helical" evidence="1">
    <location>
        <begin position="65"/>
        <end position="83"/>
    </location>
</feature>
<keyword evidence="1" id="KW-0472">Membrane</keyword>
<keyword evidence="3" id="KW-1185">Reference proteome</keyword>
<organism evidence="2 3">
    <name type="scientific">Treponema lecithinolyticum ATCC 700332</name>
    <dbReference type="NCBI Taxonomy" id="1321815"/>
    <lineage>
        <taxon>Bacteria</taxon>
        <taxon>Pseudomonadati</taxon>
        <taxon>Spirochaetota</taxon>
        <taxon>Spirochaetia</taxon>
        <taxon>Spirochaetales</taxon>
        <taxon>Treponemataceae</taxon>
        <taxon>Treponema</taxon>
    </lineage>
</organism>
<evidence type="ECO:0000313" key="2">
    <source>
        <dbReference type="EMBL" id="ERJ91656.1"/>
    </source>
</evidence>
<feature type="transmembrane region" description="Helical" evidence="1">
    <location>
        <begin position="95"/>
        <end position="122"/>
    </location>
</feature>
<reference evidence="2 3" key="1">
    <citation type="submission" date="2013-08" db="EMBL/GenBank/DDBJ databases">
        <authorList>
            <person name="Weinstock G."/>
            <person name="Sodergren E."/>
            <person name="Wylie T."/>
            <person name="Fulton L."/>
            <person name="Fulton R."/>
            <person name="Fronick C."/>
            <person name="O'Laughlin M."/>
            <person name="Godfrey J."/>
            <person name="Miner T."/>
            <person name="Herter B."/>
            <person name="Appelbaum E."/>
            <person name="Cordes M."/>
            <person name="Lek S."/>
            <person name="Wollam A."/>
            <person name="Pepin K.H."/>
            <person name="Palsikar V.B."/>
            <person name="Mitreva M."/>
            <person name="Wilson R.K."/>
        </authorList>
    </citation>
    <scope>NUCLEOTIDE SEQUENCE [LARGE SCALE GENOMIC DNA]</scope>
    <source>
        <strain evidence="2 3">ATCC 700332</strain>
    </source>
</reference>
<gene>
    <name evidence="2" type="ORF">HMPREF9193_02109</name>
</gene>
<feature type="transmembrane region" description="Helical" evidence="1">
    <location>
        <begin position="6"/>
        <end position="28"/>
    </location>
</feature>